<dbReference type="PANTHER" id="PTHR43667">
    <property type="entry name" value="CYCLOPROPANE-FATTY-ACYL-PHOSPHOLIPID SYNTHASE"/>
    <property type="match status" value="1"/>
</dbReference>
<dbReference type="Pfam" id="PF02353">
    <property type="entry name" value="CMAS"/>
    <property type="match status" value="1"/>
</dbReference>
<evidence type="ECO:0000256" key="2">
    <source>
        <dbReference type="ARBA" id="ARBA00022603"/>
    </source>
</evidence>
<evidence type="ECO:0000256" key="6">
    <source>
        <dbReference type="PIRSR" id="PIRSR003085-1"/>
    </source>
</evidence>
<dbReference type="InterPro" id="IPR003333">
    <property type="entry name" value="CMAS"/>
</dbReference>
<dbReference type="PANTHER" id="PTHR43667:SF2">
    <property type="entry name" value="FATTY ACID C-METHYL TRANSFERASE"/>
    <property type="match status" value="1"/>
</dbReference>
<dbReference type="GO" id="GO:0008610">
    <property type="term" value="P:lipid biosynthetic process"/>
    <property type="evidence" value="ECO:0007669"/>
    <property type="project" value="InterPro"/>
</dbReference>
<dbReference type="AlphaFoldDB" id="A0A1T4YET7"/>
<dbReference type="OrthoDB" id="9782855at2"/>
<keyword evidence="8" id="KW-1185">Reference proteome</keyword>
<accession>A0A1T4YET7</accession>
<dbReference type="Gene3D" id="3.40.50.150">
    <property type="entry name" value="Vaccinia Virus protein VP39"/>
    <property type="match status" value="1"/>
</dbReference>
<keyword evidence="5" id="KW-0443">Lipid metabolism</keyword>
<dbReference type="InterPro" id="IPR029063">
    <property type="entry name" value="SAM-dependent_MTases_sf"/>
</dbReference>
<organism evidence="7 8">
    <name type="scientific">Prosthecobacter debontii</name>
    <dbReference type="NCBI Taxonomy" id="48467"/>
    <lineage>
        <taxon>Bacteria</taxon>
        <taxon>Pseudomonadati</taxon>
        <taxon>Verrucomicrobiota</taxon>
        <taxon>Verrucomicrobiia</taxon>
        <taxon>Verrucomicrobiales</taxon>
        <taxon>Verrucomicrobiaceae</taxon>
        <taxon>Prosthecobacter</taxon>
    </lineage>
</organism>
<reference evidence="8" key="1">
    <citation type="submission" date="2017-02" db="EMBL/GenBank/DDBJ databases">
        <authorList>
            <person name="Varghese N."/>
            <person name="Submissions S."/>
        </authorList>
    </citation>
    <scope>NUCLEOTIDE SEQUENCE [LARGE SCALE GENOMIC DNA]</scope>
    <source>
        <strain evidence="8">ATCC 700200</strain>
    </source>
</reference>
<keyword evidence="4" id="KW-0949">S-adenosyl-L-methionine</keyword>
<dbReference type="Proteomes" id="UP000190774">
    <property type="component" value="Unassembled WGS sequence"/>
</dbReference>
<dbReference type="GO" id="GO:0008168">
    <property type="term" value="F:methyltransferase activity"/>
    <property type="evidence" value="ECO:0007669"/>
    <property type="project" value="UniProtKB-KW"/>
</dbReference>
<dbReference type="GO" id="GO:0032259">
    <property type="term" value="P:methylation"/>
    <property type="evidence" value="ECO:0007669"/>
    <property type="project" value="UniProtKB-KW"/>
</dbReference>
<comment type="similarity">
    <text evidence="1">Belongs to the CFA/CMAS family.</text>
</comment>
<feature type="active site" evidence="6">
    <location>
        <position position="400"/>
    </location>
</feature>
<dbReference type="CDD" id="cd02440">
    <property type="entry name" value="AdoMet_MTases"/>
    <property type="match status" value="1"/>
</dbReference>
<name>A0A1T4YET7_9BACT</name>
<proteinExistence type="inferred from homology"/>
<gene>
    <name evidence="7" type="ORF">SAMN02745166_03055</name>
</gene>
<evidence type="ECO:0000313" key="8">
    <source>
        <dbReference type="Proteomes" id="UP000190774"/>
    </source>
</evidence>
<protein>
    <submittedName>
        <fullName evidence="7">Cyclopropane-fatty-acyl-phospholipid synthase</fullName>
    </submittedName>
</protein>
<evidence type="ECO:0000256" key="5">
    <source>
        <dbReference type="ARBA" id="ARBA00023098"/>
    </source>
</evidence>
<dbReference type="PIRSF" id="PIRSF003085">
    <property type="entry name" value="CMAS"/>
    <property type="match status" value="1"/>
</dbReference>
<dbReference type="InterPro" id="IPR050723">
    <property type="entry name" value="CFA/CMAS"/>
</dbReference>
<dbReference type="EMBL" id="FUYE01000010">
    <property type="protein sequence ID" value="SKB00068.1"/>
    <property type="molecule type" value="Genomic_DNA"/>
</dbReference>
<dbReference type="STRING" id="48467.SAMN02745166_03055"/>
<evidence type="ECO:0000256" key="4">
    <source>
        <dbReference type="ARBA" id="ARBA00022691"/>
    </source>
</evidence>
<keyword evidence="3" id="KW-0808">Transferase</keyword>
<sequence>MNSTSLILPEAVANTESQVKTRIGLYEKLVMKQLSRFSLGALRMTLPDGREYHLGQSGAEIEAEMRVRNLEFFRHCALYGNIGFGESYVAEDWDTDDIAAVISWFIRNIAHQQGSRASSTRLSGMNFLKGINRVFHLLRPNSVRMSRRNISEHYDLGNDFYSLWLDATMTYSAARFEHAHQSLEEAQFSKYEALCQKLKLRPTDHVLEIGCGWGGFCTHAAREHGCRVTAVTISQQQFDYAQKRVKREGLEHLIEIRLQDYRHVTGQFDKIASIEMLEAVGESYLNGYFAKCHELLKPEGLLAFQVITVPDCRYSNLVKGVDWIQKHIFPGSLLLSLARFNQAINQTGDMFLHGLEDLGAGYAKTLNLWYERFNAQLDEVRRLGFSEPFIRKWNFYLKYCEAAFATRNISVVQAVYTRPNNYSLHQTWS</sequence>
<dbReference type="SUPFAM" id="SSF53335">
    <property type="entry name" value="S-adenosyl-L-methionine-dependent methyltransferases"/>
    <property type="match status" value="1"/>
</dbReference>
<keyword evidence="2" id="KW-0489">Methyltransferase</keyword>
<evidence type="ECO:0000256" key="3">
    <source>
        <dbReference type="ARBA" id="ARBA00022679"/>
    </source>
</evidence>
<dbReference type="RefSeq" id="WP_078814254.1">
    <property type="nucleotide sequence ID" value="NZ_FUYE01000010.1"/>
</dbReference>
<evidence type="ECO:0000256" key="1">
    <source>
        <dbReference type="ARBA" id="ARBA00010815"/>
    </source>
</evidence>
<evidence type="ECO:0000313" key="7">
    <source>
        <dbReference type="EMBL" id="SKB00068.1"/>
    </source>
</evidence>